<proteinExistence type="predicted"/>
<name>A0AA91G9M8_9ENTE</name>
<dbReference type="EMBL" id="JXLC01000018">
    <property type="protein sequence ID" value="OJG90717.1"/>
    <property type="molecule type" value="Genomic_DNA"/>
</dbReference>
<evidence type="ECO:0000313" key="1">
    <source>
        <dbReference type="EMBL" id="OJG90717.1"/>
    </source>
</evidence>
<gene>
    <name evidence="1" type="ORF">RV15_GL001068</name>
</gene>
<protein>
    <recommendedName>
        <fullName evidence="3">PbsX family transcriptional regulator</fullName>
    </recommendedName>
</protein>
<sequence length="135" mass="15148">MSMSTTFNVTKWEEQPANALELEFPVNRVQAEYELDGDLQGKAWVEYLLYYLESNKEDGHLATARISGFLHFEGQYKGKTGTFTAAEKGIFDKGSLDSPGMLIKSSGELHGLTGSYQYDFVGENSKLILDFKDDE</sequence>
<evidence type="ECO:0008006" key="3">
    <source>
        <dbReference type="Google" id="ProtNLM"/>
    </source>
</evidence>
<dbReference type="SUPFAM" id="SSF159238">
    <property type="entry name" value="SO1590-like"/>
    <property type="match status" value="1"/>
</dbReference>
<dbReference type="InterPro" id="IPR023159">
    <property type="entry name" value="SO1590-like_sf"/>
</dbReference>
<dbReference type="Pfam" id="PF11528">
    <property type="entry name" value="DUF3224"/>
    <property type="match status" value="1"/>
</dbReference>
<reference evidence="1 2" key="1">
    <citation type="submission" date="2014-12" db="EMBL/GenBank/DDBJ databases">
        <title>Draft genome sequences of 29 type strains of Enterococci.</title>
        <authorList>
            <person name="Zhong Z."/>
            <person name="Sun Z."/>
            <person name="Liu W."/>
            <person name="Zhang W."/>
            <person name="Zhang H."/>
        </authorList>
    </citation>
    <scope>NUCLEOTIDE SEQUENCE [LARGE SCALE GENOMIC DNA]</scope>
    <source>
        <strain evidence="1 2">DSM 22801</strain>
    </source>
</reference>
<accession>A0AA91G9M8</accession>
<dbReference type="Gene3D" id="2.40.350.10">
    <property type="entry name" value="SO1590-like"/>
    <property type="match status" value="1"/>
</dbReference>
<dbReference type="AlphaFoldDB" id="A0AA91G9M8"/>
<dbReference type="InterPro" id="IPR021607">
    <property type="entry name" value="DUF3224"/>
</dbReference>
<dbReference type="Proteomes" id="UP000183039">
    <property type="component" value="Unassembled WGS sequence"/>
</dbReference>
<organism evidence="1 2">
    <name type="scientific">Enterococcus silesiacus</name>
    <dbReference type="NCBI Taxonomy" id="332949"/>
    <lineage>
        <taxon>Bacteria</taxon>
        <taxon>Bacillati</taxon>
        <taxon>Bacillota</taxon>
        <taxon>Bacilli</taxon>
        <taxon>Lactobacillales</taxon>
        <taxon>Enterococcaceae</taxon>
        <taxon>Enterococcus</taxon>
    </lineage>
</organism>
<evidence type="ECO:0000313" key="2">
    <source>
        <dbReference type="Proteomes" id="UP000183039"/>
    </source>
</evidence>
<comment type="caution">
    <text evidence="1">The sequence shown here is derived from an EMBL/GenBank/DDBJ whole genome shotgun (WGS) entry which is preliminary data.</text>
</comment>